<sequence>MKYSGRIVIISVVLILIVAIRMYGTLYYNYPSLQFPIIGIFIVFASWLLGTQYDKLKFLSEKDSLTTLYNRRFILETFPKLIASVDRKQEKLILYFIDVDNFKIINDTRGHKIGDQVLQRIANVLILHSEKRDITARWAGDEFLILSTFSDACQRAMMINRIQNELKLASKEFNLDISVSIGTASYPDEGQALDDLLHAADQDMYSLKSDRENNHKVAVTKI</sequence>
<dbReference type="InterPro" id="IPR052163">
    <property type="entry name" value="DGC-Regulatory_Protein"/>
</dbReference>
<keyword evidence="1" id="KW-0472">Membrane</keyword>
<dbReference type="CDD" id="cd01949">
    <property type="entry name" value="GGDEF"/>
    <property type="match status" value="1"/>
</dbReference>
<evidence type="ECO:0000313" key="4">
    <source>
        <dbReference type="Proteomes" id="UP000616779"/>
    </source>
</evidence>
<dbReference type="NCBIfam" id="TIGR00254">
    <property type="entry name" value="GGDEF"/>
    <property type="match status" value="1"/>
</dbReference>
<protein>
    <submittedName>
        <fullName evidence="3">Diguanylate cyclase</fullName>
    </submittedName>
</protein>
<dbReference type="InterPro" id="IPR029787">
    <property type="entry name" value="Nucleotide_cyclase"/>
</dbReference>
<name>A0ABX1XN32_9BACL</name>
<evidence type="ECO:0000313" key="3">
    <source>
        <dbReference type="EMBL" id="NOU69942.1"/>
    </source>
</evidence>
<dbReference type="RefSeq" id="WP_171639975.1">
    <property type="nucleotide sequence ID" value="NZ_WHOA01000004.1"/>
</dbReference>
<feature type="domain" description="GGDEF" evidence="2">
    <location>
        <begin position="90"/>
        <end position="222"/>
    </location>
</feature>
<comment type="caution">
    <text evidence="3">The sequence shown here is derived from an EMBL/GenBank/DDBJ whole genome shotgun (WGS) entry which is preliminary data.</text>
</comment>
<keyword evidence="4" id="KW-1185">Reference proteome</keyword>
<proteinExistence type="predicted"/>
<dbReference type="PROSITE" id="PS50887">
    <property type="entry name" value="GGDEF"/>
    <property type="match status" value="1"/>
</dbReference>
<dbReference type="InterPro" id="IPR000160">
    <property type="entry name" value="GGDEF_dom"/>
</dbReference>
<feature type="transmembrane region" description="Helical" evidence="1">
    <location>
        <begin position="7"/>
        <end position="27"/>
    </location>
</feature>
<dbReference type="SMART" id="SM00267">
    <property type="entry name" value="GGDEF"/>
    <property type="match status" value="1"/>
</dbReference>
<dbReference type="PANTHER" id="PTHR46663">
    <property type="entry name" value="DIGUANYLATE CYCLASE DGCT-RELATED"/>
    <property type="match status" value="1"/>
</dbReference>
<evidence type="ECO:0000259" key="2">
    <source>
        <dbReference type="PROSITE" id="PS50887"/>
    </source>
</evidence>
<dbReference type="Proteomes" id="UP000616779">
    <property type="component" value="Unassembled WGS sequence"/>
</dbReference>
<dbReference type="Pfam" id="PF00990">
    <property type="entry name" value="GGDEF"/>
    <property type="match status" value="1"/>
</dbReference>
<dbReference type="Gene3D" id="3.30.70.270">
    <property type="match status" value="1"/>
</dbReference>
<evidence type="ECO:0000256" key="1">
    <source>
        <dbReference type="SAM" id="Phobius"/>
    </source>
</evidence>
<dbReference type="InterPro" id="IPR043128">
    <property type="entry name" value="Rev_trsase/Diguanyl_cyclase"/>
</dbReference>
<dbReference type="SUPFAM" id="SSF55073">
    <property type="entry name" value="Nucleotide cyclase"/>
    <property type="match status" value="1"/>
</dbReference>
<feature type="transmembrane region" description="Helical" evidence="1">
    <location>
        <begin position="33"/>
        <end position="50"/>
    </location>
</feature>
<reference evidence="3 4" key="1">
    <citation type="submission" date="2019-10" db="EMBL/GenBank/DDBJ databases">
        <title>Description of Paenibacillus terrestris sp. nov.</title>
        <authorList>
            <person name="Carlier A."/>
            <person name="Qi S."/>
        </authorList>
    </citation>
    <scope>NUCLEOTIDE SEQUENCE [LARGE SCALE GENOMIC DNA]</scope>
    <source>
        <strain evidence="3 4">LMG 31458</strain>
    </source>
</reference>
<dbReference type="EMBL" id="WHOA01000004">
    <property type="protein sequence ID" value="NOU69942.1"/>
    <property type="molecule type" value="Genomic_DNA"/>
</dbReference>
<keyword evidence="1" id="KW-0812">Transmembrane</keyword>
<keyword evidence="1" id="KW-1133">Transmembrane helix</keyword>
<accession>A0ABX1XN32</accession>
<gene>
    <name evidence="3" type="ORF">GC098_00570</name>
</gene>
<organism evidence="3 4">
    <name type="scientific">Paenibacillus phytorum</name>
    <dbReference type="NCBI Taxonomy" id="2654977"/>
    <lineage>
        <taxon>Bacteria</taxon>
        <taxon>Bacillati</taxon>
        <taxon>Bacillota</taxon>
        <taxon>Bacilli</taxon>
        <taxon>Bacillales</taxon>
        <taxon>Paenibacillaceae</taxon>
        <taxon>Paenibacillus</taxon>
    </lineage>
</organism>
<dbReference type="PANTHER" id="PTHR46663:SF2">
    <property type="entry name" value="GGDEF DOMAIN-CONTAINING PROTEIN"/>
    <property type="match status" value="1"/>
</dbReference>